<sequence>MAVKRVMDLKGDHALSNAKLISYARLLLGVLRPSRRRLFWIKRSTRKLFTHLHVSLTKEEGTTLNPKLSNMFRRSLHLSGFEIDHKISISKI</sequence>
<organism evidence="1 2">
    <name type="scientific">Clunio marinus</name>
    <dbReference type="NCBI Taxonomy" id="568069"/>
    <lineage>
        <taxon>Eukaryota</taxon>
        <taxon>Metazoa</taxon>
        <taxon>Ecdysozoa</taxon>
        <taxon>Arthropoda</taxon>
        <taxon>Hexapoda</taxon>
        <taxon>Insecta</taxon>
        <taxon>Pterygota</taxon>
        <taxon>Neoptera</taxon>
        <taxon>Endopterygota</taxon>
        <taxon>Diptera</taxon>
        <taxon>Nematocera</taxon>
        <taxon>Chironomoidea</taxon>
        <taxon>Chironomidae</taxon>
        <taxon>Clunio</taxon>
    </lineage>
</organism>
<evidence type="ECO:0000313" key="1">
    <source>
        <dbReference type="EMBL" id="CRK89822.1"/>
    </source>
</evidence>
<proteinExistence type="predicted"/>
<reference evidence="1 2" key="1">
    <citation type="submission" date="2015-04" db="EMBL/GenBank/DDBJ databases">
        <authorList>
            <person name="Syromyatnikov M.Y."/>
            <person name="Popov V.N."/>
        </authorList>
    </citation>
    <scope>NUCLEOTIDE SEQUENCE [LARGE SCALE GENOMIC DNA]</scope>
</reference>
<gene>
    <name evidence="1" type="ORF">CLUMA_CG003572</name>
</gene>
<protein>
    <submittedName>
        <fullName evidence="1">CLUMA_CG003572, isoform A</fullName>
    </submittedName>
</protein>
<evidence type="ECO:0000313" key="2">
    <source>
        <dbReference type="Proteomes" id="UP000183832"/>
    </source>
</evidence>
<accession>A0A1J1HTL7</accession>
<name>A0A1J1HTL7_9DIPT</name>
<keyword evidence="2" id="KW-1185">Reference proteome</keyword>
<dbReference type="AlphaFoldDB" id="A0A1J1HTL7"/>
<dbReference type="Proteomes" id="UP000183832">
    <property type="component" value="Unassembled WGS sequence"/>
</dbReference>
<dbReference type="EMBL" id="CVRI01000014">
    <property type="protein sequence ID" value="CRK89822.1"/>
    <property type="molecule type" value="Genomic_DNA"/>
</dbReference>